<organism evidence="1 2">
    <name type="scientific">Meloidogyne graminicola</name>
    <dbReference type="NCBI Taxonomy" id="189291"/>
    <lineage>
        <taxon>Eukaryota</taxon>
        <taxon>Metazoa</taxon>
        <taxon>Ecdysozoa</taxon>
        <taxon>Nematoda</taxon>
        <taxon>Chromadorea</taxon>
        <taxon>Rhabditida</taxon>
        <taxon>Tylenchina</taxon>
        <taxon>Tylenchomorpha</taxon>
        <taxon>Tylenchoidea</taxon>
        <taxon>Meloidogynidae</taxon>
        <taxon>Meloidogyninae</taxon>
        <taxon>Meloidogyne</taxon>
    </lineage>
</organism>
<evidence type="ECO:0000313" key="1">
    <source>
        <dbReference type="EMBL" id="KAF7627349.1"/>
    </source>
</evidence>
<evidence type="ECO:0000313" key="2">
    <source>
        <dbReference type="Proteomes" id="UP000605970"/>
    </source>
</evidence>
<accession>A0A8S9ZC17</accession>
<keyword evidence="2" id="KW-1185">Reference proteome</keyword>
<sequence length="64" mass="7254">MMMMVKVFGLKKMSLTPQFHQQIEGQEILGEIMLGQILLTLIRKLGVTNDILTVTVIDLLIKLN</sequence>
<reference evidence="1" key="1">
    <citation type="journal article" date="2020" name="Ecol. Evol.">
        <title>Genome structure and content of the rice root-knot nematode (Meloidogyne graminicola).</title>
        <authorList>
            <person name="Phan N.T."/>
            <person name="Danchin E.G.J."/>
            <person name="Klopp C."/>
            <person name="Perfus-Barbeoch L."/>
            <person name="Kozlowski D.K."/>
            <person name="Koutsovoulos G.D."/>
            <person name="Lopez-Roques C."/>
            <person name="Bouchez O."/>
            <person name="Zahm M."/>
            <person name="Besnard G."/>
            <person name="Bellafiore S."/>
        </authorList>
    </citation>
    <scope>NUCLEOTIDE SEQUENCE</scope>
    <source>
        <strain evidence="1">VN-18</strain>
    </source>
</reference>
<gene>
    <name evidence="1" type="ORF">Mgra_00009359</name>
</gene>
<dbReference type="Proteomes" id="UP000605970">
    <property type="component" value="Unassembled WGS sequence"/>
</dbReference>
<protein>
    <submittedName>
        <fullName evidence="1">Uncharacterized protein</fullName>
    </submittedName>
</protein>
<comment type="caution">
    <text evidence="1">The sequence shown here is derived from an EMBL/GenBank/DDBJ whole genome shotgun (WGS) entry which is preliminary data.</text>
</comment>
<dbReference type="EMBL" id="JABEBT010000151">
    <property type="protein sequence ID" value="KAF7627349.1"/>
    <property type="molecule type" value="Genomic_DNA"/>
</dbReference>
<proteinExistence type="predicted"/>
<name>A0A8S9ZC17_9BILA</name>
<dbReference type="AlphaFoldDB" id="A0A8S9ZC17"/>